<keyword evidence="4 8" id="KW-0812">Transmembrane</keyword>
<dbReference type="STRING" id="691883.A0A058ZI40"/>
<evidence type="ECO:0000256" key="5">
    <source>
        <dbReference type="ARBA" id="ARBA00022824"/>
    </source>
</evidence>
<dbReference type="Proteomes" id="UP000030693">
    <property type="component" value="Unassembled WGS sequence"/>
</dbReference>
<dbReference type="GO" id="GO:0004577">
    <property type="term" value="F:N-acetylglucosaminyldiphosphodolichol N-acetylglucosaminyltransferase activity"/>
    <property type="evidence" value="ECO:0007669"/>
    <property type="project" value="TreeGrafter"/>
</dbReference>
<evidence type="ECO:0000256" key="3">
    <source>
        <dbReference type="ARBA" id="ARBA00017467"/>
    </source>
</evidence>
<dbReference type="OrthoDB" id="17098at2759"/>
<reference evidence="9" key="1">
    <citation type="submission" date="2013-04" db="EMBL/GenBank/DDBJ databases">
        <title>The Genome Sequence of Fonticula alba ATCC 38817.</title>
        <authorList>
            <consortium name="The Broad Institute Genomics Platform"/>
            <person name="Russ C."/>
            <person name="Cuomo C."/>
            <person name="Burger G."/>
            <person name="Gray M.W."/>
            <person name="Holland P.W.H."/>
            <person name="King N."/>
            <person name="Lang F.B.F."/>
            <person name="Roger A.J."/>
            <person name="Ruiz-Trillo I."/>
            <person name="Brown M."/>
            <person name="Walker B."/>
            <person name="Young S."/>
            <person name="Zeng Q."/>
            <person name="Gargeya S."/>
            <person name="Fitzgerald M."/>
            <person name="Haas B."/>
            <person name="Abouelleil A."/>
            <person name="Allen A.W."/>
            <person name="Alvarado L."/>
            <person name="Arachchi H.M."/>
            <person name="Berlin A.M."/>
            <person name="Chapman S.B."/>
            <person name="Gainer-Dewar J."/>
            <person name="Goldberg J."/>
            <person name="Griggs A."/>
            <person name="Gujja S."/>
            <person name="Hansen M."/>
            <person name="Howarth C."/>
            <person name="Imamovic A."/>
            <person name="Ireland A."/>
            <person name="Larimer J."/>
            <person name="McCowan C."/>
            <person name="Murphy C."/>
            <person name="Pearson M."/>
            <person name="Poon T.W."/>
            <person name="Priest M."/>
            <person name="Roberts A."/>
            <person name="Saif S."/>
            <person name="Shea T."/>
            <person name="Sisk P."/>
            <person name="Sykes S."/>
            <person name="Wortman J."/>
            <person name="Nusbaum C."/>
            <person name="Birren B."/>
        </authorList>
    </citation>
    <scope>NUCLEOTIDE SEQUENCE [LARGE SCALE GENOMIC DNA]</scope>
    <source>
        <strain evidence="9">ATCC 38817</strain>
    </source>
</reference>
<keyword evidence="7 8" id="KW-0472">Membrane</keyword>
<dbReference type="Gene3D" id="3.40.50.2000">
    <property type="entry name" value="Glycogen Phosphorylase B"/>
    <property type="match status" value="1"/>
</dbReference>
<proteinExistence type="inferred from homology"/>
<name>A0A058ZI40_FONAL</name>
<evidence type="ECO:0000256" key="2">
    <source>
        <dbReference type="ARBA" id="ARBA00009731"/>
    </source>
</evidence>
<dbReference type="GO" id="GO:0043541">
    <property type="term" value="C:UDP-N-acetylglucosamine transferase complex"/>
    <property type="evidence" value="ECO:0007669"/>
    <property type="project" value="TreeGrafter"/>
</dbReference>
<feature type="transmembrane region" description="Helical" evidence="8">
    <location>
        <begin position="25"/>
        <end position="44"/>
    </location>
</feature>
<dbReference type="Pfam" id="PF08660">
    <property type="entry name" value="Alg14"/>
    <property type="match status" value="1"/>
</dbReference>
<dbReference type="PANTHER" id="PTHR12154:SF4">
    <property type="entry name" value="UDP-N-ACETYLGLUCOSAMINE TRANSFERASE SUBUNIT ALG14 HOMOLOG"/>
    <property type="match status" value="1"/>
</dbReference>
<evidence type="ECO:0000313" key="9">
    <source>
        <dbReference type="EMBL" id="KCV73192.1"/>
    </source>
</evidence>
<keyword evidence="6 8" id="KW-1133">Transmembrane helix</keyword>
<dbReference type="PANTHER" id="PTHR12154">
    <property type="entry name" value="GLYCOSYL TRANSFERASE-RELATED"/>
    <property type="match status" value="1"/>
</dbReference>
<protein>
    <recommendedName>
        <fullName evidence="3">UDP-N-acetylglucosamine transferase subunit ALG14</fullName>
    </recommendedName>
</protein>
<keyword evidence="10" id="KW-1185">Reference proteome</keyword>
<comment type="subcellular location">
    <subcellularLocation>
        <location evidence="1">Endoplasmic reticulum membrane</location>
        <topology evidence="1">Single-pass membrane protein</topology>
    </subcellularLocation>
</comment>
<sequence length="132" mass="14762">MTGFCCRTKASFHTIPRSRNVGQSYISSIFTTLNALLFSIFLIWSEQPDMLVCNGPGTCLPLVFVAKLLRILHLGHCRVVFVESVARVNTLSLTGRIFSTLRLADRFVVHWAQLAGPNSNIHPKPEYFGLLV</sequence>
<evidence type="ECO:0000256" key="8">
    <source>
        <dbReference type="SAM" id="Phobius"/>
    </source>
</evidence>
<dbReference type="GeneID" id="20525460"/>
<gene>
    <name evidence="9" type="ORF">H696_00735</name>
</gene>
<dbReference type="eggNOG" id="KOG3339">
    <property type="taxonomic scope" value="Eukaryota"/>
</dbReference>
<accession>A0A058ZI40</accession>
<evidence type="ECO:0000256" key="6">
    <source>
        <dbReference type="ARBA" id="ARBA00022989"/>
    </source>
</evidence>
<dbReference type="GO" id="GO:0006488">
    <property type="term" value="P:dolichol-linked oligosaccharide biosynthetic process"/>
    <property type="evidence" value="ECO:0007669"/>
    <property type="project" value="InterPro"/>
</dbReference>
<keyword evidence="5" id="KW-0256">Endoplasmic reticulum</keyword>
<organism evidence="9">
    <name type="scientific">Fonticula alba</name>
    <name type="common">Slime mold</name>
    <dbReference type="NCBI Taxonomy" id="691883"/>
    <lineage>
        <taxon>Eukaryota</taxon>
        <taxon>Rotosphaerida</taxon>
        <taxon>Fonticulaceae</taxon>
        <taxon>Fonticula</taxon>
    </lineage>
</organism>
<evidence type="ECO:0000256" key="1">
    <source>
        <dbReference type="ARBA" id="ARBA00004389"/>
    </source>
</evidence>
<comment type="similarity">
    <text evidence="2">Belongs to the ALG14 family.</text>
</comment>
<keyword evidence="9" id="KW-0328">Glycosyltransferase</keyword>
<evidence type="ECO:0000313" key="10">
    <source>
        <dbReference type="Proteomes" id="UP000030693"/>
    </source>
</evidence>
<dbReference type="InterPro" id="IPR013969">
    <property type="entry name" value="Oligosacch_biosynth_Alg14"/>
</dbReference>
<dbReference type="AlphaFoldDB" id="A0A058ZI40"/>
<evidence type="ECO:0000256" key="7">
    <source>
        <dbReference type="ARBA" id="ARBA00023136"/>
    </source>
</evidence>
<dbReference type="EMBL" id="KB932201">
    <property type="protein sequence ID" value="KCV73192.1"/>
    <property type="molecule type" value="Genomic_DNA"/>
</dbReference>
<keyword evidence="9" id="KW-0808">Transferase</keyword>
<evidence type="ECO:0000256" key="4">
    <source>
        <dbReference type="ARBA" id="ARBA00022692"/>
    </source>
</evidence>
<dbReference type="RefSeq" id="XP_009492893.1">
    <property type="nucleotide sequence ID" value="XM_009494618.1"/>
</dbReference>